<keyword evidence="6" id="KW-0631">Potassium channel</keyword>
<dbReference type="FunFam" id="2.60.120.10:FF:000222">
    <property type="entry name" value="Predicted protein"/>
    <property type="match status" value="1"/>
</dbReference>
<dbReference type="FunFam" id="1.10.1200.260:FF:000001">
    <property type="entry name" value="Potassium voltage-gated channel subfamily H member 7"/>
    <property type="match status" value="1"/>
</dbReference>
<dbReference type="SUPFAM" id="SSF81324">
    <property type="entry name" value="Voltage-gated potassium channels"/>
    <property type="match status" value="1"/>
</dbReference>
<dbReference type="InterPro" id="IPR000595">
    <property type="entry name" value="cNMP-bd_dom"/>
</dbReference>
<evidence type="ECO:0000256" key="7">
    <source>
        <dbReference type="ARBA" id="ARBA00022882"/>
    </source>
</evidence>
<keyword evidence="4" id="KW-0633">Potassium transport</keyword>
<evidence type="ECO:0000256" key="6">
    <source>
        <dbReference type="ARBA" id="ARBA00022826"/>
    </source>
</evidence>
<keyword evidence="2" id="KW-0813">Transport</keyword>
<evidence type="ECO:0000256" key="5">
    <source>
        <dbReference type="ARBA" id="ARBA00022692"/>
    </source>
</evidence>
<feature type="compositionally biased region" description="Polar residues" evidence="13">
    <location>
        <begin position="969"/>
        <end position="979"/>
    </location>
</feature>
<evidence type="ECO:0000256" key="12">
    <source>
        <dbReference type="ARBA" id="ARBA00023303"/>
    </source>
</evidence>
<dbReference type="PANTHER" id="PTHR10217">
    <property type="entry name" value="VOLTAGE AND LIGAND GATED POTASSIUM CHANNEL"/>
    <property type="match status" value="1"/>
</dbReference>
<dbReference type="Pfam" id="PF00027">
    <property type="entry name" value="cNMP_binding"/>
    <property type="match status" value="1"/>
</dbReference>
<evidence type="ECO:0000256" key="3">
    <source>
        <dbReference type="ARBA" id="ARBA00022475"/>
    </source>
</evidence>
<feature type="region of interest" description="Disordered" evidence="13">
    <location>
        <begin position="856"/>
        <end position="884"/>
    </location>
</feature>
<dbReference type="InterPro" id="IPR000014">
    <property type="entry name" value="PAS"/>
</dbReference>
<dbReference type="CTD" id="6752479"/>
<dbReference type="GO" id="GO:0005242">
    <property type="term" value="F:inward rectifier potassium channel activity"/>
    <property type="evidence" value="ECO:0000318"/>
    <property type="project" value="GO_Central"/>
</dbReference>
<dbReference type="PANTHER" id="PTHR10217:SF548">
    <property type="entry name" value="GH12235P"/>
    <property type="match status" value="1"/>
</dbReference>
<dbReference type="Proteomes" id="UP000009022">
    <property type="component" value="Unassembled WGS sequence"/>
</dbReference>
<gene>
    <name evidence="16" type="ORF">TRIADDRAFT_55030</name>
</gene>
<dbReference type="GO" id="GO:0071805">
    <property type="term" value="P:potassium ion transmembrane transport"/>
    <property type="evidence" value="ECO:0000318"/>
    <property type="project" value="GO_Central"/>
</dbReference>
<dbReference type="FunCoup" id="B3RQL4">
    <property type="interactions" value="541"/>
</dbReference>
<evidence type="ECO:0000259" key="15">
    <source>
        <dbReference type="PROSITE" id="PS50042"/>
    </source>
</evidence>
<feature type="transmembrane region" description="Helical" evidence="14">
    <location>
        <begin position="626"/>
        <end position="650"/>
    </location>
</feature>
<evidence type="ECO:0000256" key="8">
    <source>
        <dbReference type="ARBA" id="ARBA00022958"/>
    </source>
</evidence>
<dbReference type="Pfam" id="PF00520">
    <property type="entry name" value="Ion_trans"/>
    <property type="match status" value="1"/>
</dbReference>
<dbReference type="InterPro" id="IPR018490">
    <property type="entry name" value="cNMP-bd_dom_sf"/>
</dbReference>
<dbReference type="PROSITE" id="PS50042">
    <property type="entry name" value="CNMP_BINDING_3"/>
    <property type="match status" value="1"/>
</dbReference>
<accession>B3RQL4</accession>
<feature type="transmembrane region" description="Helical" evidence="14">
    <location>
        <begin position="381"/>
        <end position="406"/>
    </location>
</feature>
<feature type="region of interest" description="Disordered" evidence="13">
    <location>
        <begin position="920"/>
        <end position="979"/>
    </location>
</feature>
<dbReference type="Gene3D" id="1.10.1200.260">
    <property type="match status" value="1"/>
</dbReference>
<evidence type="ECO:0000256" key="2">
    <source>
        <dbReference type="ARBA" id="ARBA00022448"/>
    </source>
</evidence>
<dbReference type="InterPro" id="IPR003938">
    <property type="entry name" value="K_chnl_volt-dep_EAG/ELK/ERG"/>
</dbReference>
<feature type="compositionally biased region" description="Basic and acidic residues" evidence="13">
    <location>
        <begin position="939"/>
        <end position="968"/>
    </location>
</feature>
<evidence type="ECO:0000256" key="10">
    <source>
        <dbReference type="ARBA" id="ARBA00023065"/>
    </source>
</evidence>
<dbReference type="PRINTS" id="PR01463">
    <property type="entry name" value="EAGCHANLFMLY"/>
</dbReference>
<dbReference type="EMBL" id="DS985243">
    <property type="protein sequence ID" value="EDV27270.1"/>
    <property type="molecule type" value="Genomic_DNA"/>
</dbReference>
<feature type="compositionally biased region" description="Polar residues" evidence="13">
    <location>
        <begin position="925"/>
        <end position="938"/>
    </location>
</feature>
<keyword evidence="17" id="KW-1185">Reference proteome</keyword>
<dbReference type="GO" id="GO:0005886">
    <property type="term" value="C:plasma membrane"/>
    <property type="evidence" value="ECO:0000318"/>
    <property type="project" value="GO_Central"/>
</dbReference>
<protein>
    <recommendedName>
        <fullName evidence="15">Cyclic nucleotide-binding domain-containing protein</fullName>
    </recommendedName>
</protein>
<keyword evidence="8" id="KW-0630">Potassium</keyword>
<evidence type="ECO:0000313" key="17">
    <source>
        <dbReference type="Proteomes" id="UP000009022"/>
    </source>
</evidence>
<keyword evidence="9 14" id="KW-1133">Transmembrane helix</keyword>
<evidence type="ECO:0000256" key="4">
    <source>
        <dbReference type="ARBA" id="ARBA00022538"/>
    </source>
</evidence>
<dbReference type="InterPro" id="IPR014710">
    <property type="entry name" value="RmlC-like_jellyroll"/>
</dbReference>
<dbReference type="GeneID" id="6752479"/>
<evidence type="ECO:0000256" key="1">
    <source>
        <dbReference type="ARBA" id="ARBA00004651"/>
    </source>
</evidence>
<dbReference type="Gene3D" id="3.30.450.20">
    <property type="entry name" value="PAS domain"/>
    <property type="match status" value="1"/>
</dbReference>
<evidence type="ECO:0000256" key="14">
    <source>
        <dbReference type="SAM" id="Phobius"/>
    </source>
</evidence>
<evidence type="ECO:0000256" key="9">
    <source>
        <dbReference type="ARBA" id="ARBA00022989"/>
    </source>
</evidence>
<dbReference type="Gene3D" id="2.60.120.10">
    <property type="entry name" value="Jelly Rolls"/>
    <property type="match status" value="1"/>
</dbReference>
<dbReference type="Gene3D" id="1.10.287.70">
    <property type="match status" value="1"/>
</dbReference>
<dbReference type="CDD" id="cd00038">
    <property type="entry name" value="CAP_ED"/>
    <property type="match status" value="1"/>
</dbReference>
<evidence type="ECO:0000313" key="16">
    <source>
        <dbReference type="EMBL" id="EDV27270.1"/>
    </source>
</evidence>
<keyword evidence="5 14" id="KW-0812">Transmembrane</keyword>
<sequence length="1063" mass="120328">MPIRRGLKAPQNIFIETIIKKFDGPGRSFILANATVPDCPIVFCSDGFCKLYGYTRAELMQKSSHCKFLQGEQTDEITINSIKKFLTEPHEQRIDAVFYTKNEVPIIVSVLVAPIVNDVDKIVMYIVNHEELTENIKIKKQNRLSKIRRFSRKQSTHNNVNQVTLRSQRSDLSISSAIKENEFSLNNKSNRDEDSSSVTAGIPKVKIGSKSLYYSNTKHPDNIQKPQFEIGNCDRIHITDIADKTDSASTSTFNADDTCRDDDNASNKYNVTATGRLTNDSASVNDVNIRRPAGANESRTSFISNRLNNLRQSISEAKRGKDAEIISALDEVNVNPSDVTQSEKNNKRFSTVRRSALPQYKLEEIYIPKFMIVHYSMFKAFWDWLILVVVLYTAIVTPFAASFLLTRDAQKAMLDRNPETRSNHAIDDAYNDPLFVIDWIVDITFIIDILINFRTTYVNSNDEIVTDWRKIALHYLKSWFIIDIIAAIPFELFIGGEQNDQTITLIGLLKTARLLRVIRVVRKADRYSETGAAILILLMFGFALIAHWLACIWYAIGVAERPGLPKPKYSWLDQLSEEIHRPINKTLGDSGPPITDRYLTALYFTFSSLTTVGFGNVSATTRAEKVFAILVMWLGSLMYASIFGNVTAIIQRLYASTARYHAHLKKIREFIKFHKIPYPLKDRLAEYFQHTWSFHKGIDMTSVLKSFPESLQADISLHLNRNLLENSGVFATSSPSCLRSLAFKIQSTHCPPGDYLIMQGDKLNALYFVSRGSVEVLRNDVVVAILGVGDTFGENFYLHREIIKSNANVRALTYCDLHTISRESLLEVLDAYTDFAEHFSRELEITYNLREKRATVENENDNDESNVNSLPSLPRERTRSSAVTLSARSLEHLYSRSNAEKCKVRVRSSSSSITTKISRSYLSPDDTTNTTTQSLDRANTNHDEVTSKSVDHRAELQSKNDLHAENHKGTSSVDSSSLCSHNKEGLSSVLDTCNNEHSECSSFPMEELKGQVAILSKRIDELEKHLKTDIKSIFLLLQEQSAQYTEVAKLMMTEPLAERNSSV</sequence>
<dbReference type="HOGENOM" id="CLU_005746_2_3_1"/>
<dbReference type="KEGG" id="tad:TRIADDRAFT_55030"/>
<evidence type="ECO:0000256" key="13">
    <source>
        <dbReference type="SAM" id="MobiDB-lite"/>
    </source>
</evidence>
<dbReference type="SUPFAM" id="SSF51206">
    <property type="entry name" value="cAMP-binding domain-like"/>
    <property type="match status" value="1"/>
</dbReference>
<keyword evidence="10" id="KW-0406">Ion transport</keyword>
<dbReference type="Pfam" id="PF13426">
    <property type="entry name" value="PAS_9"/>
    <property type="match status" value="1"/>
</dbReference>
<keyword evidence="3" id="KW-1003">Cell membrane</keyword>
<dbReference type="GO" id="GO:0034702">
    <property type="term" value="C:monoatomic ion channel complex"/>
    <property type="evidence" value="ECO:0007669"/>
    <property type="project" value="UniProtKB-KW"/>
</dbReference>
<dbReference type="AlphaFoldDB" id="B3RQL4"/>
<keyword evidence="7" id="KW-0851">Voltage-gated channel</keyword>
<dbReference type="OMA" id="PWLSKAC"/>
<keyword evidence="11 14" id="KW-0472">Membrane</keyword>
<dbReference type="PRINTS" id="PR01470">
    <property type="entry name" value="ERGCHANNEL"/>
</dbReference>
<organism evidence="16 17">
    <name type="scientific">Trichoplax adhaerens</name>
    <name type="common">Trichoplax reptans</name>
    <dbReference type="NCBI Taxonomy" id="10228"/>
    <lineage>
        <taxon>Eukaryota</taxon>
        <taxon>Metazoa</taxon>
        <taxon>Placozoa</taxon>
        <taxon>Uniplacotomia</taxon>
        <taxon>Trichoplacea</taxon>
        <taxon>Trichoplacidae</taxon>
        <taxon>Trichoplax</taxon>
    </lineage>
</organism>
<dbReference type="RefSeq" id="XP_002111266.1">
    <property type="nucleotide sequence ID" value="XM_002111230.1"/>
</dbReference>
<dbReference type="InterPro" id="IPR003967">
    <property type="entry name" value="K_chnl_volt-dep_ERG"/>
</dbReference>
<feature type="transmembrane region" description="Helical" evidence="14">
    <location>
        <begin position="532"/>
        <end position="556"/>
    </location>
</feature>
<dbReference type="InParanoid" id="B3RQL4"/>
<dbReference type="SMART" id="SM00100">
    <property type="entry name" value="cNMP"/>
    <property type="match status" value="1"/>
</dbReference>
<feature type="domain" description="Cyclic nucleotide-binding" evidence="15">
    <location>
        <begin position="729"/>
        <end position="829"/>
    </location>
</feature>
<dbReference type="InterPro" id="IPR005821">
    <property type="entry name" value="Ion_trans_dom"/>
</dbReference>
<dbReference type="InterPro" id="IPR035965">
    <property type="entry name" value="PAS-like_dom_sf"/>
</dbReference>
<proteinExistence type="predicted"/>
<comment type="subcellular location">
    <subcellularLocation>
        <location evidence="1">Cell membrane</location>
        <topology evidence="1">Multi-pass membrane protein</topology>
    </subcellularLocation>
</comment>
<dbReference type="CDD" id="cd00130">
    <property type="entry name" value="PAS"/>
    <property type="match status" value="1"/>
</dbReference>
<name>B3RQL4_TRIAD</name>
<dbReference type="SUPFAM" id="SSF55785">
    <property type="entry name" value="PYP-like sensor domain (PAS domain)"/>
    <property type="match status" value="1"/>
</dbReference>
<dbReference type="GO" id="GO:0042391">
    <property type="term" value="P:regulation of membrane potential"/>
    <property type="evidence" value="ECO:0000318"/>
    <property type="project" value="GO_Central"/>
</dbReference>
<dbReference type="PhylomeDB" id="B3RQL4"/>
<dbReference type="FunFam" id="1.10.287.70:FF:000554">
    <property type="entry name" value="Uncharacterized protein"/>
    <property type="match status" value="1"/>
</dbReference>
<dbReference type="InterPro" id="IPR050818">
    <property type="entry name" value="KCNH_animal-type"/>
</dbReference>
<dbReference type="OrthoDB" id="432483at2759"/>
<reference evidence="16 17" key="1">
    <citation type="journal article" date="2008" name="Nature">
        <title>The Trichoplax genome and the nature of placozoans.</title>
        <authorList>
            <person name="Srivastava M."/>
            <person name="Begovic E."/>
            <person name="Chapman J."/>
            <person name="Putnam N.H."/>
            <person name="Hellsten U."/>
            <person name="Kawashima T."/>
            <person name="Kuo A."/>
            <person name="Mitros T."/>
            <person name="Salamov A."/>
            <person name="Carpenter M.L."/>
            <person name="Signorovitch A.Y."/>
            <person name="Moreno M.A."/>
            <person name="Kamm K."/>
            <person name="Grimwood J."/>
            <person name="Schmutz J."/>
            <person name="Shapiro H."/>
            <person name="Grigoriev I.V."/>
            <person name="Buss L.W."/>
            <person name="Schierwater B."/>
            <person name="Dellaporta S.L."/>
            <person name="Rokhsar D.S."/>
        </authorList>
    </citation>
    <scope>NUCLEOTIDE SEQUENCE [LARGE SCALE GENOMIC DNA]</scope>
    <source>
        <strain evidence="16 17">Grell-BS-1999</strain>
    </source>
</reference>
<dbReference type="FunFam" id="3.30.450.20:FF:000009">
    <property type="entry name" value="Potassium voltage-gated channel subfamily H member 1"/>
    <property type="match status" value="1"/>
</dbReference>
<dbReference type="eggNOG" id="KOG0498">
    <property type="taxonomic scope" value="Eukaryota"/>
</dbReference>
<feature type="transmembrane region" description="Helical" evidence="14">
    <location>
        <begin position="598"/>
        <end position="619"/>
    </location>
</feature>
<keyword evidence="12" id="KW-0407">Ion channel</keyword>
<evidence type="ECO:0000256" key="11">
    <source>
        <dbReference type="ARBA" id="ARBA00023136"/>
    </source>
</evidence>